<comment type="similarity">
    <text evidence="7">Belongs to the class IV-like SAM-binding methyltransferase superfamily. RNA methyltransferase TrmH family.</text>
</comment>
<protein>
    <recommendedName>
        <fullName evidence="7">tRNA (guanosine(18)-2'-O)-methyltransferase</fullName>
        <ecNumber evidence="7">2.1.1.34</ecNumber>
    </recommendedName>
    <alternativeName>
        <fullName evidence="7">tRNA [Gm18] methyltransferase</fullName>
    </alternativeName>
</protein>
<evidence type="ECO:0000256" key="6">
    <source>
        <dbReference type="ARBA" id="ARBA00022884"/>
    </source>
</evidence>
<dbReference type="Proteomes" id="UP001065174">
    <property type="component" value="Chromosome"/>
</dbReference>
<evidence type="ECO:0000256" key="1">
    <source>
        <dbReference type="ARBA" id="ARBA00022555"/>
    </source>
</evidence>
<gene>
    <name evidence="7" type="primary">trmH</name>
    <name evidence="9" type="ORF">N6H18_15130</name>
</gene>
<keyword evidence="6 7" id="KW-0694">RNA-binding</keyword>
<keyword evidence="2 7" id="KW-0489">Methyltransferase</keyword>
<comment type="catalytic activity">
    <reaction evidence="7">
        <text>guanosine(18) in tRNA + S-adenosyl-L-methionine = 2'-O-methylguanosine(18) in tRNA + S-adenosyl-L-homocysteine + H(+)</text>
        <dbReference type="Rhea" id="RHEA:20077"/>
        <dbReference type="Rhea" id="RHEA-COMP:10190"/>
        <dbReference type="Rhea" id="RHEA-COMP:10192"/>
        <dbReference type="ChEBI" id="CHEBI:15378"/>
        <dbReference type="ChEBI" id="CHEBI:57856"/>
        <dbReference type="ChEBI" id="CHEBI:59789"/>
        <dbReference type="ChEBI" id="CHEBI:74269"/>
        <dbReference type="ChEBI" id="CHEBI:74445"/>
        <dbReference type="EC" id="2.1.1.34"/>
    </reaction>
</comment>
<evidence type="ECO:0000256" key="2">
    <source>
        <dbReference type="ARBA" id="ARBA00022603"/>
    </source>
</evidence>
<dbReference type="RefSeq" id="WP_262309120.1">
    <property type="nucleotide sequence ID" value="NZ_CP106679.1"/>
</dbReference>
<keyword evidence="10" id="KW-1185">Reference proteome</keyword>
<name>A0ABY6CME8_9BACT</name>
<keyword evidence="4 7" id="KW-0949">S-adenosyl-L-methionine</keyword>
<keyword evidence="3 7" id="KW-0808">Transferase</keyword>
<proteinExistence type="inferred from homology"/>
<feature type="binding site" evidence="7">
    <location>
        <position position="118"/>
    </location>
    <ligand>
        <name>S-adenosyl-L-methionine</name>
        <dbReference type="ChEBI" id="CHEBI:59789"/>
    </ligand>
</feature>
<dbReference type="InterPro" id="IPR001537">
    <property type="entry name" value="SpoU_MeTrfase"/>
</dbReference>
<accession>A0ABY6CME8</accession>
<dbReference type="InterPro" id="IPR029026">
    <property type="entry name" value="tRNA_m1G_MTases_N"/>
</dbReference>
<evidence type="ECO:0000313" key="9">
    <source>
        <dbReference type="EMBL" id="UXP31681.1"/>
    </source>
</evidence>
<evidence type="ECO:0000256" key="5">
    <source>
        <dbReference type="ARBA" id="ARBA00022694"/>
    </source>
</evidence>
<feature type="domain" description="tRNA/rRNA methyltransferase SpoU type" evidence="8">
    <location>
        <begin position="37"/>
        <end position="179"/>
    </location>
</feature>
<comment type="function">
    <text evidence="7">Catalyzes the 2'-O methylation of guanosine at position 18 in tRNA.</text>
</comment>
<dbReference type="HAMAP" id="MF_02060">
    <property type="entry name" value="tRNA_methyltr_TrmH"/>
    <property type="match status" value="1"/>
</dbReference>
<dbReference type="InterPro" id="IPR033671">
    <property type="entry name" value="TrmH"/>
</dbReference>
<dbReference type="EC" id="2.1.1.34" evidence="7"/>
<keyword evidence="1 7" id="KW-0820">tRNA-binding</keyword>
<dbReference type="Gene3D" id="3.40.1280.10">
    <property type="match status" value="1"/>
</dbReference>
<evidence type="ECO:0000259" key="8">
    <source>
        <dbReference type="Pfam" id="PF00588"/>
    </source>
</evidence>
<dbReference type="SUPFAM" id="SSF75217">
    <property type="entry name" value="alpha/beta knot"/>
    <property type="match status" value="1"/>
</dbReference>
<dbReference type="CDD" id="cd18092">
    <property type="entry name" value="SpoU-like_TrmH"/>
    <property type="match status" value="1"/>
</dbReference>
<keyword evidence="5 7" id="KW-0819">tRNA processing</keyword>
<evidence type="ECO:0000256" key="4">
    <source>
        <dbReference type="ARBA" id="ARBA00022691"/>
    </source>
</evidence>
<feature type="binding site" evidence="7">
    <location>
        <position position="160"/>
    </location>
    <ligand>
        <name>S-adenosyl-L-methionine</name>
        <dbReference type="ChEBI" id="CHEBI:59789"/>
    </ligand>
</feature>
<dbReference type="EMBL" id="CP106679">
    <property type="protein sequence ID" value="UXP31681.1"/>
    <property type="molecule type" value="Genomic_DNA"/>
</dbReference>
<dbReference type="PANTHER" id="PTHR43453">
    <property type="entry name" value="RRNA METHYLASE-LIKE"/>
    <property type="match status" value="1"/>
</dbReference>
<dbReference type="PANTHER" id="PTHR43453:SF1">
    <property type="entry name" value="TRNA_RRNA METHYLTRANSFERASE SPOU TYPE DOMAIN-CONTAINING PROTEIN"/>
    <property type="match status" value="1"/>
</dbReference>
<evidence type="ECO:0000256" key="3">
    <source>
        <dbReference type="ARBA" id="ARBA00022679"/>
    </source>
</evidence>
<organism evidence="9 10">
    <name type="scientific">Reichenbachiella agarivorans</name>
    <dbReference type="NCBI Taxonomy" id="2979464"/>
    <lineage>
        <taxon>Bacteria</taxon>
        <taxon>Pseudomonadati</taxon>
        <taxon>Bacteroidota</taxon>
        <taxon>Cytophagia</taxon>
        <taxon>Cytophagales</taxon>
        <taxon>Reichenbachiellaceae</taxon>
        <taxon>Reichenbachiella</taxon>
    </lineage>
</organism>
<comment type="caution">
    <text evidence="7">Lacks conserved residue(s) required for the propagation of feature annotation.</text>
</comment>
<dbReference type="GO" id="GO:0008168">
    <property type="term" value="F:methyltransferase activity"/>
    <property type="evidence" value="ECO:0007669"/>
    <property type="project" value="UniProtKB-KW"/>
</dbReference>
<reference evidence="9" key="1">
    <citation type="submission" date="2022-09" db="EMBL/GenBank/DDBJ databases">
        <title>Comparative genomics and taxonomic characterization of three novel marine species of genus Reichenbachiella exhibiting antioxidant and polysaccharide degradation activities.</title>
        <authorList>
            <person name="Muhammad N."/>
            <person name="Lee Y.-J."/>
            <person name="Ko J."/>
            <person name="Kim S.-G."/>
        </authorList>
    </citation>
    <scope>NUCLEOTIDE SEQUENCE</scope>
    <source>
        <strain evidence="9">BKB1-1</strain>
    </source>
</reference>
<dbReference type="InterPro" id="IPR029028">
    <property type="entry name" value="Alpha/beta_knot_MTases"/>
</dbReference>
<evidence type="ECO:0000313" key="10">
    <source>
        <dbReference type="Proteomes" id="UP001065174"/>
    </source>
</evidence>
<evidence type="ECO:0000256" key="7">
    <source>
        <dbReference type="HAMAP-Rule" id="MF_02060"/>
    </source>
</evidence>
<dbReference type="GO" id="GO:0032259">
    <property type="term" value="P:methylation"/>
    <property type="evidence" value="ECO:0007669"/>
    <property type="project" value="UniProtKB-KW"/>
</dbReference>
<dbReference type="Pfam" id="PF00588">
    <property type="entry name" value="SpoU_methylase"/>
    <property type="match status" value="1"/>
</dbReference>
<sequence>MDKRDHDRKLIEYLDQYITDNKKQKFDQVLNERTRQLTVVLEDIFKTHNASAVLRTTECMGLQDVHIVEQVNKFDFNPYVLRGAAKWVTVHHYKDEAQLNIKCCYDQLRNEGYKIYATSPHHAVDYRNVDLSGKIAVVFGAEETGISDYARDHADALISIPMMGFTESYNISVSAGIIMEFYNHAIRKSDGWQLSEEEKFSLLTEWYQKVVPKIDVHLKHFNQNLSQLK</sequence>